<dbReference type="EMBL" id="HACA01002039">
    <property type="protein sequence ID" value="CDW19400.1"/>
    <property type="molecule type" value="Transcribed_RNA"/>
</dbReference>
<sequence>MNRTNPIMLTWLSIRSWNCLSPFMTKIFLLRQYIKNNPWFLFFILISCSTSRDTTYFMY</sequence>
<dbReference type="AlphaFoldDB" id="A0A0K2T0U3"/>
<name>A0A0K2T0U3_LEPSM</name>
<evidence type="ECO:0000313" key="1">
    <source>
        <dbReference type="EMBL" id="CDW19400.1"/>
    </source>
</evidence>
<proteinExistence type="predicted"/>
<protein>
    <submittedName>
        <fullName evidence="1">Uncharacterized protein</fullName>
    </submittedName>
</protein>
<accession>A0A0K2T0U3</accession>
<reference evidence="1" key="1">
    <citation type="submission" date="2014-05" db="EMBL/GenBank/DDBJ databases">
        <authorList>
            <person name="Chronopoulou M."/>
        </authorList>
    </citation>
    <scope>NUCLEOTIDE SEQUENCE</scope>
    <source>
        <tissue evidence="1">Whole organism</tissue>
    </source>
</reference>
<organism evidence="1">
    <name type="scientific">Lepeophtheirus salmonis</name>
    <name type="common">Salmon louse</name>
    <name type="synonym">Caligus salmonis</name>
    <dbReference type="NCBI Taxonomy" id="72036"/>
    <lineage>
        <taxon>Eukaryota</taxon>
        <taxon>Metazoa</taxon>
        <taxon>Ecdysozoa</taxon>
        <taxon>Arthropoda</taxon>
        <taxon>Crustacea</taxon>
        <taxon>Multicrustacea</taxon>
        <taxon>Hexanauplia</taxon>
        <taxon>Copepoda</taxon>
        <taxon>Siphonostomatoida</taxon>
        <taxon>Caligidae</taxon>
        <taxon>Lepeophtheirus</taxon>
    </lineage>
</organism>